<keyword evidence="2" id="KW-0732">Signal</keyword>
<dbReference type="Proteomes" id="UP000031549">
    <property type="component" value="Unassembled WGS sequence"/>
</dbReference>
<organism evidence="3 4">
    <name type="scientific">Hassallia byssoidea VB512170</name>
    <dbReference type="NCBI Taxonomy" id="1304833"/>
    <lineage>
        <taxon>Bacteria</taxon>
        <taxon>Bacillati</taxon>
        <taxon>Cyanobacteriota</taxon>
        <taxon>Cyanophyceae</taxon>
        <taxon>Nostocales</taxon>
        <taxon>Tolypothrichaceae</taxon>
        <taxon>Hassallia</taxon>
    </lineage>
</organism>
<feature type="signal peptide" evidence="2">
    <location>
        <begin position="1"/>
        <end position="25"/>
    </location>
</feature>
<accession>A0A846HBP8</accession>
<sequence length="80" mass="8998">MRATISLLITSLVFGSLAFNCQAMANRLSNLFLSYDDSEQFISVKPKPKPRTNQPELPIPHRGSGRRELMQYVGQTYPAV</sequence>
<feature type="chain" id="PRO_5032821956" evidence="2">
    <location>
        <begin position="26"/>
        <end position="80"/>
    </location>
</feature>
<protein>
    <submittedName>
        <fullName evidence="3">Uncharacterized protein</fullName>
    </submittedName>
</protein>
<evidence type="ECO:0000256" key="2">
    <source>
        <dbReference type="SAM" id="SignalP"/>
    </source>
</evidence>
<proteinExistence type="predicted"/>
<reference evidence="3 4" key="1">
    <citation type="journal article" date="2015" name="Genome Announc.">
        <title>Draft Genome Sequence of Cyanobacterium Hassallia byssoidea Strain VB512170, Isolated from Monuments in India.</title>
        <authorList>
            <person name="Singh D."/>
            <person name="Chandrababunaidu M.M."/>
            <person name="Panda A."/>
            <person name="Sen D."/>
            <person name="Bhattacharyya S."/>
            <person name="Adhikary S.P."/>
            <person name="Tripathy S."/>
        </authorList>
    </citation>
    <scope>NUCLEOTIDE SEQUENCE [LARGE SCALE GENOMIC DNA]</scope>
    <source>
        <strain evidence="3 4">VB512170</strain>
    </source>
</reference>
<dbReference type="AlphaFoldDB" id="A0A846HBP8"/>
<name>A0A846HBP8_9CYAN</name>
<dbReference type="NCBIfam" id="NF047413">
    <property type="entry name" value="heterocyst_PatX"/>
    <property type="match status" value="1"/>
</dbReference>
<dbReference type="RefSeq" id="WP_039754344.1">
    <property type="nucleotide sequence ID" value="NZ_JTCM02000050.1"/>
</dbReference>
<evidence type="ECO:0000313" key="4">
    <source>
        <dbReference type="Proteomes" id="UP000031549"/>
    </source>
</evidence>
<evidence type="ECO:0000313" key="3">
    <source>
        <dbReference type="EMBL" id="NEU74792.1"/>
    </source>
</evidence>
<keyword evidence="4" id="KW-1185">Reference proteome</keyword>
<evidence type="ECO:0000256" key="1">
    <source>
        <dbReference type="SAM" id="MobiDB-lite"/>
    </source>
</evidence>
<comment type="caution">
    <text evidence="3">The sequence shown here is derived from an EMBL/GenBank/DDBJ whole genome shotgun (WGS) entry which is preliminary data.</text>
</comment>
<gene>
    <name evidence="3" type="ORF">PI95_020090</name>
</gene>
<feature type="region of interest" description="Disordered" evidence="1">
    <location>
        <begin position="43"/>
        <end position="65"/>
    </location>
</feature>
<dbReference type="EMBL" id="JTCM02000050">
    <property type="protein sequence ID" value="NEU74792.1"/>
    <property type="molecule type" value="Genomic_DNA"/>
</dbReference>
<dbReference type="InterPro" id="IPR058097">
    <property type="entry name" value="PatX"/>
</dbReference>